<accession>A0A2T4BRX1</accession>
<dbReference type="Proteomes" id="UP000240760">
    <property type="component" value="Unassembled WGS sequence"/>
</dbReference>
<dbReference type="AlphaFoldDB" id="A0A2T4BRX1"/>
<dbReference type="EMBL" id="KZ679143">
    <property type="protein sequence ID" value="PTB72054.1"/>
    <property type="molecule type" value="Genomic_DNA"/>
</dbReference>
<feature type="region of interest" description="Disordered" evidence="1">
    <location>
        <begin position="45"/>
        <end position="101"/>
    </location>
</feature>
<protein>
    <submittedName>
        <fullName evidence="2">Uncharacterized protein</fullName>
    </submittedName>
</protein>
<dbReference type="OrthoDB" id="10536301at2759"/>
<proteinExistence type="predicted"/>
<organism evidence="2 3">
    <name type="scientific">Trichoderma longibrachiatum ATCC 18648</name>
    <dbReference type="NCBI Taxonomy" id="983965"/>
    <lineage>
        <taxon>Eukaryota</taxon>
        <taxon>Fungi</taxon>
        <taxon>Dikarya</taxon>
        <taxon>Ascomycota</taxon>
        <taxon>Pezizomycotina</taxon>
        <taxon>Sordariomycetes</taxon>
        <taxon>Hypocreomycetidae</taxon>
        <taxon>Hypocreales</taxon>
        <taxon>Hypocreaceae</taxon>
        <taxon>Trichoderma</taxon>
    </lineage>
</organism>
<reference evidence="2 3" key="1">
    <citation type="submission" date="2016-07" db="EMBL/GenBank/DDBJ databases">
        <title>Multiple horizontal gene transfer events from other fungi enriched the ability of initially mycotrophic Trichoderma (Ascomycota) to feed on dead plant biomass.</title>
        <authorList>
            <consortium name="DOE Joint Genome Institute"/>
            <person name="Aerts A."/>
            <person name="Atanasova L."/>
            <person name="Chenthamara K."/>
            <person name="Zhang J."/>
            <person name="Grujic M."/>
            <person name="Henrissat B."/>
            <person name="Kuo A."/>
            <person name="Salamov A."/>
            <person name="Lipzen A."/>
            <person name="Labutti K."/>
            <person name="Barry K."/>
            <person name="Miao Y."/>
            <person name="Rahimi M.J."/>
            <person name="Shen Q."/>
            <person name="Grigoriev I.V."/>
            <person name="Kubicek C.P."/>
            <person name="Druzhinina I.S."/>
        </authorList>
    </citation>
    <scope>NUCLEOTIDE SEQUENCE [LARGE SCALE GENOMIC DNA]</scope>
    <source>
        <strain evidence="2 3">ATCC 18648</strain>
    </source>
</reference>
<sequence length="231" mass="25625">MREHFERLVVKKRYKRTERMSESYRMNEVFRERFGERSVRHVRFPPHHLQSPDTGTIRYITPGQPGMPPPGPPGPPGPPPPPQQQQQPPPPGPGPQQPQFGPFVMAVAAGFAAAPPACLGMAMGMMNGVMPGMPGPPGPMAPPPRPEFPLTVRDNTRHGSHTYTIAVGPTDTTEFIINFLSPSSRCGLETLTVQWKDTTREPLSRRIPVEELRAQAEYIIIDVLEPRFSAL</sequence>
<evidence type="ECO:0000313" key="2">
    <source>
        <dbReference type="EMBL" id="PTB72054.1"/>
    </source>
</evidence>
<keyword evidence="3" id="KW-1185">Reference proteome</keyword>
<evidence type="ECO:0000256" key="1">
    <source>
        <dbReference type="SAM" id="MobiDB-lite"/>
    </source>
</evidence>
<feature type="compositionally biased region" description="Pro residues" evidence="1">
    <location>
        <begin position="65"/>
        <end position="96"/>
    </location>
</feature>
<name>A0A2T4BRX1_TRILO</name>
<evidence type="ECO:0000313" key="3">
    <source>
        <dbReference type="Proteomes" id="UP000240760"/>
    </source>
</evidence>
<gene>
    <name evidence="2" type="ORF">M440DRAFT_1395072</name>
</gene>